<evidence type="ECO:0000313" key="1">
    <source>
        <dbReference type="EMBL" id="VEG12230.1"/>
    </source>
</evidence>
<name>A0A448GTU1_9GAMM</name>
<organism evidence="1 2">
    <name type="scientific">Moraxella cuniculi</name>
    <dbReference type="NCBI Taxonomy" id="34061"/>
    <lineage>
        <taxon>Bacteria</taxon>
        <taxon>Pseudomonadati</taxon>
        <taxon>Pseudomonadota</taxon>
        <taxon>Gammaproteobacteria</taxon>
        <taxon>Moraxellales</taxon>
        <taxon>Moraxellaceae</taxon>
        <taxon>Moraxella</taxon>
    </lineage>
</organism>
<sequence length="129" mass="15371">MMDVLVDKRIDFSILQHLLSQLFNIDKEYIAISRENDEVDFPDDIQCWCLVFDTSGDAQMMLQLYRIESINQSLLLKRLSYLSTEFNISFFIPCDNFDKFYKISPTKVQTVRLDEDKIDKQRYCFSLIE</sequence>
<accession>A0A448GTU1</accession>
<evidence type="ECO:0000313" key="2">
    <source>
        <dbReference type="Proteomes" id="UP000274100"/>
    </source>
</evidence>
<dbReference type="EMBL" id="LR134343">
    <property type="protein sequence ID" value="VEG12230.1"/>
    <property type="molecule type" value="Genomic_DNA"/>
</dbReference>
<dbReference type="RefSeq" id="WP_126329426.1">
    <property type="nucleotide sequence ID" value="NZ_LR134343.1"/>
</dbReference>
<dbReference type="AlphaFoldDB" id="A0A448GTU1"/>
<protein>
    <submittedName>
        <fullName evidence="1">Uncharacterized protein</fullName>
    </submittedName>
</protein>
<gene>
    <name evidence="1" type="ORF">NCTC10297_00146</name>
</gene>
<dbReference type="OrthoDB" id="9808891at2"/>
<dbReference type="KEGG" id="mcun:NCTC10297_00146"/>
<dbReference type="Proteomes" id="UP000274100">
    <property type="component" value="Chromosome"/>
</dbReference>
<reference evidence="1 2" key="1">
    <citation type="submission" date="2018-12" db="EMBL/GenBank/DDBJ databases">
        <authorList>
            <consortium name="Pathogen Informatics"/>
        </authorList>
    </citation>
    <scope>NUCLEOTIDE SEQUENCE [LARGE SCALE GENOMIC DNA]</scope>
    <source>
        <strain evidence="1 2">NCTC10297</strain>
    </source>
</reference>
<proteinExistence type="predicted"/>